<protein>
    <recommendedName>
        <fullName evidence="4">COP9 signalosome complex subunit 2</fullName>
    </recommendedName>
</protein>
<comment type="similarity">
    <text evidence="3">Belongs to the CSN2 family.</text>
</comment>
<keyword evidence="6" id="KW-0736">Signalosome</keyword>
<feature type="domain" description="PCI" evidence="9">
    <location>
        <begin position="58"/>
        <end position="241"/>
    </location>
</feature>
<dbReference type="Pfam" id="PF25983">
    <property type="entry name" value="COPS2_C"/>
    <property type="match status" value="1"/>
</dbReference>
<comment type="subcellular location">
    <subcellularLocation>
        <location evidence="2">Cytoplasm</location>
    </subcellularLocation>
    <subcellularLocation>
        <location evidence="1">Nucleus</location>
    </subcellularLocation>
</comment>
<keyword evidence="5" id="KW-0963">Cytoplasm</keyword>
<evidence type="ECO:0000256" key="4">
    <source>
        <dbReference type="ARBA" id="ARBA00014879"/>
    </source>
</evidence>
<proteinExistence type="inferred from homology"/>
<evidence type="ECO:0000256" key="1">
    <source>
        <dbReference type="ARBA" id="ARBA00004123"/>
    </source>
</evidence>
<dbReference type="EMBL" id="QGKW02001911">
    <property type="protein sequence ID" value="KAF2569458.1"/>
    <property type="molecule type" value="Genomic_DNA"/>
</dbReference>
<dbReference type="PROSITE" id="PS50250">
    <property type="entry name" value="PCI"/>
    <property type="match status" value="1"/>
</dbReference>
<name>A0A8S9IHY9_BRACR</name>
<evidence type="ECO:0000256" key="6">
    <source>
        <dbReference type="ARBA" id="ARBA00022790"/>
    </source>
</evidence>
<evidence type="ECO:0000313" key="11">
    <source>
        <dbReference type="Proteomes" id="UP000712281"/>
    </source>
</evidence>
<comment type="caution">
    <text evidence="10">The sequence shown here is derived from an EMBL/GenBank/DDBJ whole genome shotgun (WGS) entry which is preliminary data.</text>
</comment>
<feature type="region of interest" description="Disordered" evidence="8">
    <location>
        <begin position="1"/>
        <end position="23"/>
    </location>
</feature>
<gene>
    <name evidence="10" type="ORF">F2Q68_00025144</name>
</gene>
<dbReference type="AlphaFoldDB" id="A0A8S9IHY9"/>
<dbReference type="Proteomes" id="UP000712281">
    <property type="component" value="Unassembled WGS sequence"/>
</dbReference>
<evidence type="ECO:0000256" key="2">
    <source>
        <dbReference type="ARBA" id="ARBA00004496"/>
    </source>
</evidence>
<evidence type="ECO:0000256" key="5">
    <source>
        <dbReference type="ARBA" id="ARBA00022490"/>
    </source>
</evidence>
<dbReference type="InterPro" id="IPR036390">
    <property type="entry name" value="WH_DNA-bd_sf"/>
</dbReference>
<sequence length="268" mass="31089">MASDADMEDYGFEYSDEEPEEQDVDIENQYYNSKGNIETEPEEALSGFAEVVRMEPDKAEWGFKALKQTVKIYYRLGKYREMMDAYREMLTYIKSAVTRNYSEKCINSIMDFVSGSAGQNTGLLQEYKNDPEILAMTNLVAAYQRNEIIEFEKILKNNRKTIMDDPFIRNYMEDLLKKVRTQVLLKLIKPYTKIGIPFISKELNVPEKDVTELLVSLILDSRIDGHIDEINRYLLRGDSANGRKLHKAVDKWNTQLKSLSISITNRVC</sequence>
<organism evidence="10 11">
    <name type="scientific">Brassica cretica</name>
    <name type="common">Mustard</name>
    <dbReference type="NCBI Taxonomy" id="69181"/>
    <lineage>
        <taxon>Eukaryota</taxon>
        <taxon>Viridiplantae</taxon>
        <taxon>Streptophyta</taxon>
        <taxon>Embryophyta</taxon>
        <taxon>Tracheophyta</taxon>
        <taxon>Spermatophyta</taxon>
        <taxon>Magnoliopsida</taxon>
        <taxon>eudicotyledons</taxon>
        <taxon>Gunneridae</taxon>
        <taxon>Pentapetalae</taxon>
        <taxon>rosids</taxon>
        <taxon>malvids</taxon>
        <taxon>Brassicales</taxon>
        <taxon>Brassicaceae</taxon>
        <taxon>Brassiceae</taxon>
        <taxon>Brassica</taxon>
    </lineage>
</organism>
<dbReference type="SUPFAM" id="SSF46785">
    <property type="entry name" value="Winged helix' DNA-binding domain"/>
    <property type="match status" value="1"/>
</dbReference>
<dbReference type="InterPro" id="IPR000717">
    <property type="entry name" value="PCI_dom"/>
</dbReference>
<reference evidence="10" key="1">
    <citation type="submission" date="2019-12" db="EMBL/GenBank/DDBJ databases">
        <title>Genome sequencing and annotation of Brassica cretica.</title>
        <authorList>
            <person name="Studholme D.J."/>
            <person name="Sarris P.F."/>
        </authorList>
    </citation>
    <scope>NUCLEOTIDE SEQUENCE</scope>
    <source>
        <strain evidence="10">PFS-001/15</strain>
        <tissue evidence="10">Leaf</tissue>
    </source>
</reference>
<dbReference type="InterPro" id="IPR050871">
    <property type="entry name" value="26S_Proteasome/COP9_Components"/>
</dbReference>
<keyword evidence="7" id="KW-0539">Nucleus</keyword>
<evidence type="ECO:0000256" key="8">
    <source>
        <dbReference type="SAM" id="MobiDB-lite"/>
    </source>
</evidence>
<evidence type="ECO:0000256" key="7">
    <source>
        <dbReference type="ARBA" id="ARBA00023242"/>
    </source>
</evidence>
<evidence type="ECO:0000256" key="3">
    <source>
        <dbReference type="ARBA" id="ARBA00009318"/>
    </source>
</evidence>
<evidence type="ECO:0000259" key="9">
    <source>
        <dbReference type="PROSITE" id="PS50250"/>
    </source>
</evidence>
<dbReference type="InterPro" id="IPR058796">
    <property type="entry name" value="COPS2_C"/>
</dbReference>
<evidence type="ECO:0000313" key="10">
    <source>
        <dbReference type="EMBL" id="KAF2569458.1"/>
    </source>
</evidence>
<dbReference type="SMART" id="SM00088">
    <property type="entry name" value="PINT"/>
    <property type="match status" value="1"/>
</dbReference>
<dbReference type="Gene3D" id="1.25.40.570">
    <property type="match status" value="1"/>
</dbReference>
<dbReference type="Pfam" id="PF01399">
    <property type="entry name" value="PCI"/>
    <property type="match status" value="1"/>
</dbReference>
<accession>A0A8S9IHY9</accession>
<dbReference type="PANTHER" id="PTHR10678">
    <property type="entry name" value="26S PROTEASOME NON-ATPASE REGULATORY SUBUNIT 11/COP9 SIGNALOSOME COMPLEX SUBUNIT 2"/>
    <property type="match status" value="1"/>
</dbReference>